<keyword evidence="3" id="KW-1185">Reference proteome</keyword>
<feature type="transmembrane region" description="Helical" evidence="1">
    <location>
        <begin position="80"/>
        <end position="102"/>
    </location>
</feature>
<keyword evidence="1" id="KW-0812">Transmembrane</keyword>
<evidence type="ECO:0000256" key="1">
    <source>
        <dbReference type="SAM" id="Phobius"/>
    </source>
</evidence>
<dbReference type="RefSeq" id="WP_143520802.1">
    <property type="nucleotide sequence ID" value="NZ_AWWI01000040.1"/>
</dbReference>
<reference evidence="2 3" key="1">
    <citation type="submission" date="2013-09" db="EMBL/GenBank/DDBJ databases">
        <title>Genome sequencing of Phaeobacter antarcticus sp. nov. SM1211.</title>
        <authorList>
            <person name="Zhang X.-Y."/>
            <person name="Liu C."/>
            <person name="Chen X.-L."/>
            <person name="Xie B.-B."/>
            <person name="Qin Q.-L."/>
            <person name="Rong J.-C."/>
            <person name="Zhang Y.-Z."/>
        </authorList>
    </citation>
    <scope>NUCLEOTIDE SEQUENCE [LARGE SCALE GENOMIC DNA]</scope>
    <source>
        <strain evidence="2 3">SM1211</strain>
    </source>
</reference>
<name>A0A2G8RIN1_9RHOB</name>
<proteinExistence type="predicted"/>
<feature type="transmembrane region" description="Helical" evidence="1">
    <location>
        <begin position="47"/>
        <end position="68"/>
    </location>
</feature>
<comment type="caution">
    <text evidence="2">The sequence shown here is derived from an EMBL/GenBank/DDBJ whole genome shotgun (WGS) entry which is preliminary data.</text>
</comment>
<dbReference type="EMBL" id="AWWI01000040">
    <property type="protein sequence ID" value="PIL21444.1"/>
    <property type="molecule type" value="Genomic_DNA"/>
</dbReference>
<gene>
    <name evidence="2" type="ORF">P775_04600</name>
</gene>
<dbReference type="Proteomes" id="UP000231259">
    <property type="component" value="Unassembled WGS sequence"/>
</dbReference>
<dbReference type="AlphaFoldDB" id="A0A2G8RIN1"/>
<organism evidence="2 3">
    <name type="scientific">Puniceibacterium antarcticum</name>
    <dbReference type="NCBI Taxonomy" id="1206336"/>
    <lineage>
        <taxon>Bacteria</taxon>
        <taxon>Pseudomonadati</taxon>
        <taxon>Pseudomonadota</taxon>
        <taxon>Alphaproteobacteria</taxon>
        <taxon>Rhodobacterales</taxon>
        <taxon>Paracoccaceae</taxon>
        <taxon>Puniceibacterium</taxon>
    </lineage>
</organism>
<sequence>MSMNAPQDRTALAPVRGILRPAPVRRYIARPDLFPAAMPQPGSPHSLAWLQAALTLTLTALVATGFAVEIEDWSAVSGVTFGLITLTTASLSLGATTALIGLMAPHRCRFAQCPVRSPPGVQPCC</sequence>
<keyword evidence="1" id="KW-0472">Membrane</keyword>
<protein>
    <submittedName>
        <fullName evidence="2">Uncharacterized protein</fullName>
    </submittedName>
</protein>
<keyword evidence="1" id="KW-1133">Transmembrane helix</keyword>
<evidence type="ECO:0000313" key="3">
    <source>
        <dbReference type="Proteomes" id="UP000231259"/>
    </source>
</evidence>
<evidence type="ECO:0000313" key="2">
    <source>
        <dbReference type="EMBL" id="PIL21444.1"/>
    </source>
</evidence>
<accession>A0A2G8RIN1</accession>